<accession>A0A1R3HHM6</accession>
<gene>
    <name evidence="1" type="ORF">COLO4_28918</name>
</gene>
<dbReference type="EMBL" id="AWUE01020140">
    <property type="protein sequence ID" value="OMO69822.1"/>
    <property type="molecule type" value="Genomic_DNA"/>
</dbReference>
<name>A0A1R3HHM6_9ROSI</name>
<keyword evidence="2" id="KW-1185">Reference proteome</keyword>
<organism evidence="1 2">
    <name type="scientific">Corchorus olitorius</name>
    <dbReference type="NCBI Taxonomy" id="93759"/>
    <lineage>
        <taxon>Eukaryota</taxon>
        <taxon>Viridiplantae</taxon>
        <taxon>Streptophyta</taxon>
        <taxon>Embryophyta</taxon>
        <taxon>Tracheophyta</taxon>
        <taxon>Spermatophyta</taxon>
        <taxon>Magnoliopsida</taxon>
        <taxon>eudicotyledons</taxon>
        <taxon>Gunneridae</taxon>
        <taxon>Pentapetalae</taxon>
        <taxon>rosids</taxon>
        <taxon>malvids</taxon>
        <taxon>Malvales</taxon>
        <taxon>Malvaceae</taxon>
        <taxon>Grewioideae</taxon>
        <taxon>Apeibeae</taxon>
        <taxon>Corchorus</taxon>
    </lineage>
</organism>
<proteinExistence type="predicted"/>
<evidence type="ECO:0000313" key="2">
    <source>
        <dbReference type="Proteomes" id="UP000187203"/>
    </source>
</evidence>
<reference evidence="2" key="1">
    <citation type="submission" date="2013-09" db="EMBL/GenBank/DDBJ databases">
        <title>Corchorus olitorius genome sequencing.</title>
        <authorList>
            <person name="Alam M."/>
            <person name="Haque M.S."/>
            <person name="Islam M.S."/>
            <person name="Emdad E.M."/>
            <person name="Islam M.M."/>
            <person name="Ahmed B."/>
            <person name="Halim A."/>
            <person name="Hossen Q.M.M."/>
            <person name="Hossain M.Z."/>
            <person name="Ahmed R."/>
            <person name="Khan M.M."/>
            <person name="Islam R."/>
            <person name="Rashid M.M."/>
            <person name="Khan S.A."/>
            <person name="Rahman M.S."/>
            <person name="Alam M."/>
            <person name="Yahiya A.S."/>
            <person name="Khan M.S."/>
            <person name="Azam M.S."/>
            <person name="Haque T."/>
            <person name="Lashkar M.Z.H."/>
            <person name="Akhand A.I."/>
            <person name="Morshed G."/>
            <person name="Roy S."/>
            <person name="Uddin K.S."/>
            <person name="Rabeya T."/>
            <person name="Hossain A.S."/>
            <person name="Chowdhury A."/>
            <person name="Snigdha A.R."/>
            <person name="Mortoza M.S."/>
            <person name="Matin S.A."/>
            <person name="Hoque S.M.E."/>
            <person name="Islam M.K."/>
            <person name="Roy D.K."/>
            <person name="Haider R."/>
            <person name="Moosa M.M."/>
            <person name="Elias S.M."/>
            <person name="Hasan A.M."/>
            <person name="Jahan S."/>
            <person name="Shafiuddin M."/>
            <person name="Mahmood N."/>
            <person name="Shommy N.S."/>
        </authorList>
    </citation>
    <scope>NUCLEOTIDE SEQUENCE [LARGE SCALE GENOMIC DNA]</scope>
    <source>
        <strain evidence="2">cv. O-4</strain>
    </source>
</reference>
<protein>
    <submittedName>
        <fullName evidence="1">Uncharacterized protein</fullName>
    </submittedName>
</protein>
<evidence type="ECO:0000313" key="1">
    <source>
        <dbReference type="EMBL" id="OMO69822.1"/>
    </source>
</evidence>
<sequence>MATEREVEQEVTAMCSLIDDGKERRRRKSRVGGF</sequence>
<dbReference type="AlphaFoldDB" id="A0A1R3HHM6"/>
<comment type="caution">
    <text evidence="1">The sequence shown here is derived from an EMBL/GenBank/DDBJ whole genome shotgun (WGS) entry which is preliminary data.</text>
</comment>
<dbReference type="Proteomes" id="UP000187203">
    <property type="component" value="Unassembled WGS sequence"/>
</dbReference>